<sequence length="99" mass="10713">MMRYSDGGGLSARGRAKREAVRRQAAGRFAAGVSVPEVAARLRVSQTAVYGWRMRWRAGGEDALASKVPGGSRCRLDEARLRRLADALDEGAGGARLRR</sequence>
<name>A0ABQ4INH7_9ACTN</name>
<evidence type="ECO:0000313" key="2">
    <source>
        <dbReference type="EMBL" id="GIJ19385.1"/>
    </source>
</evidence>
<dbReference type="SUPFAM" id="SSF46689">
    <property type="entry name" value="Homeodomain-like"/>
    <property type="match status" value="1"/>
</dbReference>
<keyword evidence="3" id="KW-1185">Reference proteome</keyword>
<protein>
    <recommendedName>
        <fullName evidence="1">Insertion element IS150 protein InsJ-like helix-turn-helix domain-containing protein</fullName>
    </recommendedName>
</protein>
<dbReference type="Proteomes" id="UP000643165">
    <property type="component" value="Unassembled WGS sequence"/>
</dbReference>
<evidence type="ECO:0000313" key="3">
    <source>
        <dbReference type="Proteomes" id="UP000643165"/>
    </source>
</evidence>
<comment type="caution">
    <text evidence="2">The sequence shown here is derived from an EMBL/GenBank/DDBJ whole genome shotgun (WGS) entry which is preliminary data.</text>
</comment>
<reference evidence="2 3" key="1">
    <citation type="submission" date="2021-01" db="EMBL/GenBank/DDBJ databases">
        <title>Whole genome shotgun sequence of Verrucosispora lutea NBRC 106530.</title>
        <authorList>
            <person name="Komaki H."/>
            <person name="Tamura T."/>
        </authorList>
    </citation>
    <scope>NUCLEOTIDE SEQUENCE [LARGE SCALE GENOMIC DNA]</scope>
    <source>
        <strain evidence="2 3">NBRC 106530</strain>
    </source>
</reference>
<feature type="domain" description="Insertion element IS150 protein InsJ-like helix-turn-helix" evidence="1">
    <location>
        <begin position="22"/>
        <end position="71"/>
    </location>
</feature>
<dbReference type="EMBL" id="BOPB01000001">
    <property type="protein sequence ID" value="GIJ19385.1"/>
    <property type="molecule type" value="Genomic_DNA"/>
</dbReference>
<dbReference type="Pfam" id="PF13518">
    <property type="entry name" value="HTH_28"/>
    <property type="match status" value="1"/>
</dbReference>
<dbReference type="InterPro" id="IPR009057">
    <property type="entry name" value="Homeodomain-like_sf"/>
</dbReference>
<dbReference type="InterPro" id="IPR055247">
    <property type="entry name" value="InsJ-like_HTH"/>
</dbReference>
<organism evidence="2 3">
    <name type="scientific">Micromonospora lutea</name>
    <dbReference type="NCBI Taxonomy" id="419825"/>
    <lineage>
        <taxon>Bacteria</taxon>
        <taxon>Bacillati</taxon>
        <taxon>Actinomycetota</taxon>
        <taxon>Actinomycetes</taxon>
        <taxon>Micromonosporales</taxon>
        <taxon>Micromonosporaceae</taxon>
        <taxon>Micromonospora</taxon>
    </lineage>
</organism>
<gene>
    <name evidence="2" type="ORF">Vlu01_00090</name>
</gene>
<evidence type="ECO:0000259" key="1">
    <source>
        <dbReference type="Pfam" id="PF13518"/>
    </source>
</evidence>
<proteinExistence type="predicted"/>
<accession>A0ABQ4INH7</accession>